<dbReference type="GO" id="GO:0016787">
    <property type="term" value="F:hydrolase activity"/>
    <property type="evidence" value="ECO:0007669"/>
    <property type="project" value="UniProtKB-KW"/>
</dbReference>
<feature type="region of interest" description="Disordered" evidence="1">
    <location>
        <begin position="54"/>
        <end position="100"/>
    </location>
</feature>
<reference evidence="3 4" key="1">
    <citation type="submission" date="2024-03" db="EMBL/GenBank/DDBJ databases">
        <title>Actinomycetospora sp. OC33-EN07, a novel actinomycete isolated from wild orchid (Aerides multiflora).</title>
        <authorList>
            <person name="Suriyachadkun C."/>
        </authorList>
    </citation>
    <scope>NUCLEOTIDE SEQUENCE [LARGE SCALE GENOMIC DNA]</scope>
    <source>
        <strain evidence="3 4">OC33-EN07</strain>
    </source>
</reference>
<feature type="compositionally biased region" description="Basic residues" evidence="1">
    <location>
        <begin position="59"/>
        <end position="72"/>
    </location>
</feature>
<evidence type="ECO:0000313" key="3">
    <source>
        <dbReference type="EMBL" id="MEJ2860906.1"/>
    </source>
</evidence>
<evidence type="ECO:0000313" key="4">
    <source>
        <dbReference type="Proteomes" id="UP001369736"/>
    </source>
</evidence>
<dbReference type="Gene3D" id="3.90.79.10">
    <property type="entry name" value="Nucleoside Triphosphate Pyrophosphohydrolase"/>
    <property type="match status" value="1"/>
</dbReference>
<feature type="compositionally biased region" description="Polar residues" evidence="1">
    <location>
        <begin position="87"/>
        <end position="100"/>
    </location>
</feature>
<keyword evidence="4" id="KW-1185">Reference proteome</keyword>
<evidence type="ECO:0000256" key="1">
    <source>
        <dbReference type="SAM" id="MobiDB-lite"/>
    </source>
</evidence>
<keyword evidence="3" id="KW-0378">Hydrolase</keyword>
<dbReference type="EMBL" id="JBBEGM010000002">
    <property type="protein sequence ID" value="MEJ2860906.1"/>
    <property type="molecule type" value="Genomic_DNA"/>
</dbReference>
<proteinExistence type="predicted"/>
<dbReference type="RefSeq" id="WP_337701015.1">
    <property type="nucleotide sequence ID" value="NZ_JBBEGM010000002.1"/>
</dbReference>
<name>A0ABU8M1J3_9PSEU</name>
<protein>
    <submittedName>
        <fullName evidence="3">NUDIX hydrolase</fullName>
        <ecNumber evidence="3">3.6.-.-</ecNumber>
    </submittedName>
</protein>
<organism evidence="3 4">
    <name type="scientific">Actinomycetospora flava</name>
    <dbReference type="NCBI Taxonomy" id="3129232"/>
    <lineage>
        <taxon>Bacteria</taxon>
        <taxon>Bacillati</taxon>
        <taxon>Actinomycetota</taxon>
        <taxon>Actinomycetes</taxon>
        <taxon>Pseudonocardiales</taxon>
        <taxon>Pseudonocardiaceae</taxon>
        <taxon>Actinomycetospora</taxon>
    </lineage>
</organism>
<dbReference type="Proteomes" id="UP001369736">
    <property type="component" value="Unassembled WGS sequence"/>
</dbReference>
<feature type="domain" description="Nudix hydrolase" evidence="2">
    <location>
        <begin position="12"/>
        <end position="53"/>
    </location>
</feature>
<evidence type="ECO:0000259" key="2">
    <source>
        <dbReference type="Pfam" id="PF00293"/>
    </source>
</evidence>
<dbReference type="InterPro" id="IPR000086">
    <property type="entry name" value="NUDIX_hydrolase_dom"/>
</dbReference>
<comment type="caution">
    <text evidence="3">The sequence shown here is derived from an EMBL/GenBank/DDBJ whole genome shotgun (WGS) entry which is preliminary data.</text>
</comment>
<gene>
    <name evidence="3" type="ORF">WCD58_07055</name>
</gene>
<dbReference type="InterPro" id="IPR015797">
    <property type="entry name" value="NUDIX_hydrolase-like_dom_sf"/>
</dbReference>
<dbReference type="EC" id="3.6.-.-" evidence="3"/>
<dbReference type="Pfam" id="PF00293">
    <property type="entry name" value="NUDIX"/>
    <property type="match status" value="1"/>
</dbReference>
<accession>A0ABU8M1J3</accession>
<sequence>MPYPPPGAARPLVAAAAVFRDDDGRVLLVHPVYKPGWELPGGIVEAGESPAVACPAARPARRQHRRRRRPVPRARAGGQPRRCRMSPSCTTEATSTPSRV</sequence>
<dbReference type="SUPFAM" id="SSF55811">
    <property type="entry name" value="Nudix"/>
    <property type="match status" value="1"/>
</dbReference>